<dbReference type="EMBL" id="CAJVPD010000284">
    <property type="protein sequence ID" value="CAG8423467.1"/>
    <property type="molecule type" value="Genomic_DNA"/>
</dbReference>
<evidence type="ECO:0000313" key="2">
    <source>
        <dbReference type="EMBL" id="CAG8423467.1"/>
    </source>
</evidence>
<dbReference type="AlphaFoldDB" id="A0A9W4K0X6"/>
<dbReference type="OrthoDB" id="6770063at2759"/>
<sequence length="344" mass="39277">MREMRHPNKTMSHLPFNSQAFEHSIPNNIRLLPASVRTSDQTLANPSKDIQKFLKKDLSVGKLNKIDRYLWLAGAPTPPKPLNYQIATSRLISVDERIDMHMVWEEPRQLHLKPVPRYLLDHQFWETHLICKKSCCISCNDTTSTPGACHKELKKCALGFLCSYMALIQFESDYTIARQYRLLPDNITWEMWLNLVHQLLDNDVCNPAKINSRYLFGELRLSRLNTIYAIRHGSVLSGYQYTYQNYTELFHDYLAPLTVATVYVALVLTAMQVGLATTVLGGSVSFQNVSYGFTLFAIFGPLVGILLVGLMGGFAFTKNIVNTWGVKRQKLALYEQRAIQNQIP</sequence>
<comment type="caution">
    <text evidence="2">The sequence shown here is derived from an EMBL/GenBank/DDBJ whole genome shotgun (WGS) entry which is preliminary data.</text>
</comment>
<accession>A0A9W4K0X6</accession>
<dbReference type="PANTHER" id="PTHR34414">
    <property type="entry name" value="HET DOMAIN-CONTAINING PROTEIN-RELATED"/>
    <property type="match status" value="1"/>
</dbReference>
<feature type="transmembrane region" description="Helical" evidence="1">
    <location>
        <begin position="253"/>
        <end position="275"/>
    </location>
</feature>
<gene>
    <name evidence="2" type="ORF">PSALAMII_LOCUS9997</name>
</gene>
<protein>
    <submittedName>
        <fullName evidence="2">Uncharacterized protein</fullName>
    </submittedName>
</protein>
<name>A0A9W4K0X6_9EURO</name>
<dbReference type="PANTHER" id="PTHR34414:SF1">
    <property type="entry name" value="SUBTILISIN-LIKE SERINE PROTEASE"/>
    <property type="match status" value="1"/>
</dbReference>
<evidence type="ECO:0000256" key="1">
    <source>
        <dbReference type="SAM" id="Phobius"/>
    </source>
</evidence>
<dbReference type="Pfam" id="PF20246">
    <property type="entry name" value="DUF6601"/>
    <property type="match status" value="1"/>
</dbReference>
<evidence type="ECO:0000313" key="3">
    <source>
        <dbReference type="Proteomes" id="UP001152592"/>
    </source>
</evidence>
<dbReference type="InterPro" id="IPR046536">
    <property type="entry name" value="DUF6601"/>
</dbReference>
<reference evidence="2" key="1">
    <citation type="submission" date="2021-07" db="EMBL/GenBank/DDBJ databases">
        <authorList>
            <person name="Branca A.L. A."/>
        </authorList>
    </citation>
    <scope>NUCLEOTIDE SEQUENCE</scope>
</reference>
<keyword evidence="1" id="KW-1133">Transmembrane helix</keyword>
<proteinExistence type="predicted"/>
<dbReference type="Proteomes" id="UP001152592">
    <property type="component" value="Unassembled WGS sequence"/>
</dbReference>
<organism evidence="2 3">
    <name type="scientific">Penicillium salamii</name>
    <dbReference type="NCBI Taxonomy" id="1612424"/>
    <lineage>
        <taxon>Eukaryota</taxon>
        <taxon>Fungi</taxon>
        <taxon>Dikarya</taxon>
        <taxon>Ascomycota</taxon>
        <taxon>Pezizomycotina</taxon>
        <taxon>Eurotiomycetes</taxon>
        <taxon>Eurotiomycetidae</taxon>
        <taxon>Eurotiales</taxon>
        <taxon>Aspergillaceae</taxon>
        <taxon>Penicillium</taxon>
    </lineage>
</organism>
<feature type="transmembrane region" description="Helical" evidence="1">
    <location>
        <begin position="295"/>
        <end position="317"/>
    </location>
</feature>
<keyword evidence="1" id="KW-0812">Transmembrane</keyword>
<keyword evidence="1" id="KW-0472">Membrane</keyword>